<gene>
    <name evidence="2" type="ORF">MSPICULIGERA_LOCUS18458</name>
</gene>
<evidence type="ECO:0000256" key="1">
    <source>
        <dbReference type="SAM" id="Phobius"/>
    </source>
</evidence>
<feature type="transmembrane region" description="Helical" evidence="1">
    <location>
        <begin position="112"/>
        <end position="135"/>
    </location>
</feature>
<feature type="transmembrane region" description="Helical" evidence="1">
    <location>
        <begin position="79"/>
        <end position="106"/>
    </location>
</feature>
<protein>
    <recommendedName>
        <fullName evidence="4">G protein-coupled receptor</fullName>
    </recommendedName>
</protein>
<dbReference type="AlphaFoldDB" id="A0AA36D3K4"/>
<comment type="caution">
    <text evidence="2">The sequence shown here is derived from an EMBL/GenBank/DDBJ whole genome shotgun (WGS) entry which is preliminary data.</text>
</comment>
<keyword evidence="1" id="KW-0812">Transmembrane</keyword>
<sequence length="170" mass="19155">MYNIEVDGLGYIGPVYTWPDKQGIRRVIWKNVAGSAGCMLILVILYSGVCCFGLRLFGYIKNSMASHNTKKMNLQLLQLLLIQAVVPLFFEYIPCIMTVFGGYLGLPLSNSYSLVAPVFISGYAPMEAFVTILGFPVYRRRLFRCAPVRRIGVKYTKSQQTMTRTETVKS</sequence>
<organism evidence="2 3">
    <name type="scientific">Mesorhabditis spiculigera</name>
    <dbReference type="NCBI Taxonomy" id="96644"/>
    <lineage>
        <taxon>Eukaryota</taxon>
        <taxon>Metazoa</taxon>
        <taxon>Ecdysozoa</taxon>
        <taxon>Nematoda</taxon>
        <taxon>Chromadorea</taxon>
        <taxon>Rhabditida</taxon>
        <taxon>Rhabditina</taxon>
        <taxon>Rhabditomorpha</taxon>
        <taxon>Rhabditoidea</taxon>
        <taxon>Rhabditidae</taxon>
        <taxon>Mesorhabditinae</taxon>
        <taxon>Mesorhabditis</taxon>
    </lineage>
</organism>
<evidence type="ECO:0008006" key="4">
    <source>
        <dbReference type="Google" id="ProtNLM"/>
    </source>
</evidence>
<dbReference type="Pfam" id="PF10326">
    <property type="entry name" value="7TM_GPCR_Str"/>
    <property type="match status" value="1"/>
</dbReference>
<evidence type="ECO:0000313" key="3">
    <source>
        <dbReference type="Proteomes" id="UP001177023"/>
    </source>
</evidence>
<dbReference type="EMBL" id="CATQJA010002659">
    <property type="protein sequence ID" value="CAJ0580260.1"/>
    <property type="molecule type" value="Genomic_DNA"/>
</dbReference>
<dbReference type="PANTHER" id="PTHR22943">
    <property type="entry name" value="7-TRANSMEMBRANE DOMAIN RECEPTOR C.ELEGANS"/>
    <property type="match status" value="1"/>
</dbReference>
<dbReference type="PANTHER" id="PTHR22943:SF248">
    <property type="entry name" value="SEVEN TM RECEPTOR"/>
    <property type="match status" value="1"/>
</dbReference>
<feature type="non-terminal residue" evidence="2">
    <location>
        <position position="170"/>
    </location>
</feature>
<evidence type="ECO:0000313" key="2">
    <source>
        <dbReference type="EMBL" id="CAJ0580260.1"/>
    </source>
</evidence>
<dbReference type="Proteomes" id="UP001177023">
    <property type="component" value="Unassembled WGS sequence"/>
</dbReference>
<reference evidence="2" key="1">
    <citation type="submission" date="2023-06" db="EMBL/GenBank/DDBJ databases">
        <authorList>
            <person name="Delattre M."/>
        </authorList>
    </citation>
    <scope>NUCLEOTIDE SEQUENCE</scope>
    <source>
        <strain evidence="2">AF72</strain>
    </source>
</reference>
<keyword evidence="1" id="KW-0472">Membrane</keyword>
<dbReference type="InterPro" id="IPR019428">
    <property type="entry name" value="7TM_GPCR_serpentine_rcpt_Str"/>
</dbReference>
<keyword evidence="3" id="KW-1185">Reference proteome</keyword>
<proteinExistence type="predicted"/>
<accession>A0AA36D3K4</accession>
<keyword evidence="1" id="KW-1133">Transmembrane helix</keyword>
<name>A0AA36D3K4_9BILA</name>
<feature type="transmembrane region" description="Helical" evidence="1">
    <location>
        <begin position="32"/>
        <end position="58"/>
    </location>
</feature>